<proteinExistence type="inferred from homology"/>
<dbReference type="PANTHER" id="PTHR23407">
    <property type="entry name" value="ATPASE INHIBITOR/5-FORMYLTETRAHYDROFOLATE CYCLO-LIGASE"/>
    <property type="match status" value="1"/>
</dbReference>
<keyword evidence="6" id="KW-0436">Ligase</keyword>
<dbReference type="Gene3D" id="3.40.50.10420">
    <property type="entry name" value="NagB/RpiA/CoA transferase-like"/>
    <property type="match status" value="1"/>
</dbReference>
<keyword evidence="2 4" id="KW-0547">Nucleotide-binding</keyword>
<dbReference type="AlphaFoldDB" id="M7PUA4"/>
<dbReference type="InterPro" id="IPR024185">
    <property type="entry name" value="FTHF_cligase-like_sf"/>
</dbReference>
<evidence type="ECO:0000256" key="5">
    <source>
        <dbReference type="RuleBase" id="RU361279"/>
    </source>
</evidence>
<protein>
    <recommendedName>
        <fullName evidence="5">5-formyltetrahydrofolate cyclo-ligase</fullName>
        <ecNumber evidence="5">6.3.3.2</ecNumber>
    </recommendedName>
</protein>
<keyword evidence="5" id="KW-0479">Metal-binding</keyword>
<dbReference type="Pfam" id="PF01812">
    <property type="entry name" value="5-FTHF_cyc-lig"/>
    <property type="match status" value="1"/>
</dbReference>
<dbReference type="InterPro" id="IPR002698">
    <property type="entry name" value="FTHF_cligase"/>
</dbReference>
<name>M7PUA4_9GAMM</name>
<dbReference type="PANTHER" id="PTHR23407:SF1">
    <property type="entry name" value="5-FORMYLTETRAHYDROFOLATE CYCLO-LIGASE"/>
    <property type="match status" value="1"/>
</dbReference>
<evidence type="ECO:0000313" key="7">
    <source>
        <dbReference type="Proteomes" id="UP000012019"/>
    </source>
</evidence>
<accession>M7PUA4</accession>
<comment type="similarity">
    <text evidence="1 5">Belongs to the 5-formyltetrahydrofolate cyclo-ligase family.</text>
</comment>
<keyword evidence="5" id="KW-0460">Magnesium</keyword>
<dbReference type="NCBIfam" id="TIGR02727">
    <property type="entry name" value="MTHFS_bact"/>
    <property type="match status" value="1"/>
</dbReference>
<dbReference type="GO" id="GO:0005524">
    <property type="term" value="F:ATP binding"/>
    <property type="evidence" value="ECO:0007669"/>
    <property type="project" value="UniProtKB-KW"/>
</dbReference>
<keyword evidence="7" id="KW-1185">Reference proteome</keyword>
<dbReference type="SUPFAM" id="SSF100950">
    <property type="entry name" value="NagB/RpiA/CoA transferase-like"/>
    <property type="match status" value="1"/>
</dbReference>
<dbReference type="PATRIC" id="fig|1286106.3.peg.415"/>
<evidence type="ECO:0000256" key="1">
    <source>
        <dbReference type="ARBA" id="ARBA00010638"/>
    </source>
</evidence>
<dbReference type="GO" id="GO:0035999">
    <property type="term" value="P:tetrahydrofolate interconversion"/>
    <property type="evidence" value="ECO:0007669"/>
    <property type="project" value="TreeGrafter"/>
</dbReference>
<dbReference type="Proteomes" id="UP000012019">
    <property type="component" value="Unassembled WGS sequence"/>
</dbReference>
<keyword evidence="3 4" id="KW-0067">ATP-binding</keyword>
<reference evidence="6 7" key="1">
    <citation type="journal article" date="2013" name="Genome Announc.">
        <title>Draft Genome Sequence of Methylophaga lonarensis MPLT, a Haloalkaliphilic (Non-Methane-Utilizing) Methylotroph.</title>
        <authorList>
            <person name="Shetty S.A."/>
            <person name="Marathe N.P."/>
            <person name="Munot H."/>
            <person name="Antony C.P."/>
            <person name="Dhotre D.P."/>
            <person name="Murrell J.C."/>
            <person name="Shouche Y.S."/>
        </authorList>
    </citation>
    <scope>NUCLEOTIDE SEQUENCE [LARGE SCALE GENOMIC DNA]</scope>
    <source>
        <strain evidence="6 7">MPL</strain>
    </source>
</reference>
<dbReference type="GO" id="GO:0009396">
    <property type="term" value="P:folic acid-containing compound biosynthetic process"/>
    <property type="evidence" value="ECO:0007669"/>
    <property type="project" value="TreeGrafter"/>
</dbReference>
<dbReference type="InterPro" id="IPR037171">
    <property type="entry name" value="NagB/RpiA_transferase-like"/>
</dbReference>
<dbReference type="GO" id="GO:0030272">
    <property type="term" value="F:5-formyltetrahydrofolate cyclo-ligase activity"/>
    <property type="evidence" value="ECO:0007669"/>
    <property type="project" value="UniProtKB-EC"/>
</dbReference>
<feature type="binding site" evidence="4">
    <location>
        <begin position="135"/>
        <end position="143"/>
    </location>
    <ligand>
        <name>ATP</name>
        <dbReference type="ChEBI" id="CHEBI:30616"/>
    </ligand>
</feature>
<dbReference type="PIRSF" id="PIRSF006806">
    <property type="entry name" value="FTHF_cligase"/>
    <property type="match status" value="1"/>
</dbReference>
<dbReference type="eggNOG" id="COG0212">
    <property type="taxonomic scope" value="Bacteria"/>
</dbReference>
<dbReference type="GO" id="GO:0046872">
    <property type="term" value="F:metal ion binding"/>
    <property type="evidence" value="ECO:0007669"/>
    <property type="project" value="UniProtKB-KW"/>
</dbReference>
<comment type="catalytic activity">
    <reaction evidence="5">
        <text>(6S)-5-formyl-5,6,7,8-tetrahydrofolate + ATP = (6R)-5,10-methenyltetrahydrofolate + ADP + phosphate</text>
        <dbReference type="Rhea" id="RHEA:10488"/>
        <dbReference type="ChEBI" id="CHEBI:30616"/>
        <dbReference type="ChEBI" id="CHEBI:43474"/>
        <dbReference type="ChEBI" id="CHEBI:57455"/>
        <dbReference type="ChEBI" id="CHEBI:57457"/>
        <dbReference type="ChEBI" id="CHEBI:456216"/>
        <dbReference type="EC" id="6.3.3.2"/>
    </reaction>
</comment>
<dbReference type="STRING" id="1286106.MPL1_02061"/>
<dbReference type="OrthoDB" id="9801938at2"/>
<evidence type="ECO:0000256" key="4">
    <source>
        <dbReference type="PIRSR" id="PIRSR006806-1"/>
    </source>
</evidence>
<comment type="caution">
    <text evidence="6">The sequence shown here is derived from an EMBL/GenBank/DDBJ whole genome shotgun (WGS) entry which is preliminary data.</text>
</comment>
<dbReference type="RefSeq" id="WP_009725461.1">
    <property type="nucleotide sequence ID" value="NZ_APHR01000009.1"/>
</dbReference>
<feature type="binding site" evidence="4">
    <location>
        <position position="61"/>
    </location>
    <ligand>
        <name>substrate</name>
    </ligand>
</feature>
<dbReference type="EMBL" id="APHR01000009">
    <property type="protein sequence ID" value="EMR14044.1"/>
    <property type="molecule type" value="Genomic_DNA"/>
</dbReference>
<gene>
    <name evidence="6" type="ORF">MPL1_02061</name>
</gene>
<organism evidence="6 7">
    <name type="scientific">Methylophaga lonarensis MPL</name>
    <dbReference type="NCBI Taxonomy" id="1286106"/>
    <lineage>
        <taxon>Bacteria</taxon>
        <taxon>Pseudomonadati</taxon>
        <taxon>Pseudomonadota</taxon>
        <taxon>Gammaproteobacteria</taxon>
        <taxon>Thiotrichales</taxon>
        <taxon>Piscirickettsiaceae</taxon>
        <taxon>Methylophaga</taxon>
    </lineage>
</organism>
<sequence>MTLELVKAWRQQQREQLIRVRQQLSLPQRQAWQRNCHKTLSDVFAGLPVSTLGFYWPIRAEPDCRDFVAKCSELGWKTALPVIQTAHQALIFRLWTPDSPMENGPWDIPIPKSGDIIEPDVLLIPLVGFDAAGYRLGYGGGFYDRTLASRQPKPLSIGLGIESSFLDSIHPQPHDIRLDIIITEAGLRDFRQ</sequence>
<evidence type="ECO:0000313" key="6">
    <source>
        <dbReference type="EMBL" id="EMR14044.1"/>
    </source>
</evidence>
<dbReference type="EC" id="6.3.3.2" evidence="5"/>
<evidence type="ECO:0000256" key="2">
    <source>
        <dbReference type="ARBA" id="ARBA00022741"/>
    </source>
</evidence>
<evidence type="ECO:0000256" key="3">
    <source>
        <dbReference type="ARBA" id="ARBA00022840"/>
    </source>
</evidence>
<comment type="cofactor">
    <cofactor evidence="5">
        <name>Mg(2+)</name>
        <dbReference type="ChEBI" id="CHEBI:18420"/>
    </cofactor>
</comment>